<evidence type="ECO:0000256" key="1">
    <source>
        <dbReference type="ARBA" id="ARBA00022801"/>
    </source>
</evidence>
<keyword evidence="4" id="KW-1185">Reference proteome</keyword>
<dbReference type="Pfam" id="PF07859">
    <property type="entry name" value="Abhydrolase_3"/>
    <property type="match status" value="1"/>
</dbReference>
<dbReference type="PANTHER" id="PTHR48081">
    <property type="entry name" value="AB HYDROLASE SUPERFAMILY PROTEIN C4A8.06C"/>
    <property type="match status" value="1"/>
</dbReference>
<dbReference type="Gene3D" id="3.40.50.1820">
    <property type="entry name" value="alpha/beta hydrolase"/>
    <property type="match status" value="1"/>
</dbReference>
<proteinExistence type="predicted"/>
<evidence type="ECO:0000313" key="3">
    <source>
        <dbReference type="EMBL" id="MDO7837603.1"/>
    </source>
</evidence>
<keyword evidence="1 3" id="KW-0378">Hydrolase</keyword>
<dbReference type="InterPro" id="IPR013094">
    <property type="entry name" value="AB_hydrolase_3"/>
</dbReference>
<evidence type="ECO:0000313" key="4">
    <source>
        <dbReference type="Proteomes" id="UP001176471"/>
    </source>
</evidence>
<sequence>MSETEIAAFKRRWVEQMTALAAAPPPTIEQQRAAFDAEHGAVPPAENCTIEPIDTGTVRGERIVPAGADMGKALLYHHGGGHAFGSALSHRHLVSRLASAAGVVAFNMDYALAPEHPYPAGLNEALLQKS</sequence>
<dbReference type="PANTHER" id="PTHR48081:SF8">
    <property type="entry name" value="ALPHA_BETA HYDROLASE FOLD-3 DOMAIN-CONTAINING PROTEIN-RELATED"/>
    <property type="match status" value="1"/>
</dbReference>
<name>A0ABT8ZSY2_9SPHN</name>
<feature type="domain" description="Alpha/beta hydrolase fold-3" evidence="2">
    <location>
        <begin position="74"/>
        <end position="125"/>
    </location>
</feature>
<gene>
    <name evidence="3" type="ORF">Q4610_21455</name>
</gene>
<comment type="caution">
    <text evidence="3">The sequence shown here is derived from an EMBL/GenBank/DDBJ whole genome shotgun (WGS) entry which is preliminary data.</text>
</comment>
<protein>
    <submittedName>
        <fullName evidence="3">Alpha/beta hydrolase</fullName>
    </submittedName>
</protein>
<organism evidence="3 4">
    <name type="scientific">Sphingobium cyanobacteriorum</name>
    <dbReference type="NCBI Taxonomy" id="3063954"/>
    <lineage>
        <taxon>Bacteria</taxon>
        <taxon>Pseudomonadati</taxon>
        <taxon>Pseudomonadota</taxon>
        <taxon>Alphaproteobacteria</taxon>
        <taxon>Sphingomonadales</taxon>
        <taxon>Sphingomonadaceae</taxon>
        <taxon>Sphingobium</taxon>
    </lineage>
</organism>
<dbReference type="InterPro" id="IPR050300">
    <property type="entry name" value="GDXG_lipolytic_enzyme"/>
</dbReference>
<reference evidence="3" key="1">
    <citation type="submission" date="2023-07" db="EMBL/GenBank/DDBJ databases">
        <title>Bacterial whole genome sequence for Sphingobium sp. HBC34.</title>
        <authorList>
            <person name="Le V."/>
            <person name="Ko S.-R."/>
            <person name="Ahn C.-Y."/>
            <person name="Oh H.-M."/>
        </authorList>
    </citation>
    <scope>NUCLEOTIDE SEQUENCE</scope>
    <source>
        <strain evidence="3">HBC34</strain>
    </source>
</reference>
<accession>A0ABT8ZSY2</accession>
<dbReference type="RefSeq" id="WP_304537807.1">
    <property type="nucleotide sequence ID" value="NZ_JAUQOM010000051.1"/>
</dbReference>
<dbReference type="InterPro" id="IPR029058">
    <property type="entry name" value="AB_hydrolase_fold"/>
</dbReference>
<dbReference type="Proteomes" id="UP001176471">
    <property type="component" value="Unassembled WGS sequence"/>
</dbReference>
<dbReference type="GO" id="GO:0016787">
    <property type="term" value="F:hydrolase activity"/>
    <property type="evidence" value="ECO:0007669"/>
    <property type="project" value="UniProtKB-KW"/>
</dbReference>
<evidence type="ECO:0000259" key="2">
    <source>
        <dbReference type="Pfam" id="PF07859"/>
    </source>
</evidence>
<dbReference type="SUPFAM" id="SSF53474">
    <property type="entry name" value="alpha/beta-Hydrolases"/>
    <property type="match status" value="1"/>
</dbReference>
<dbReference type="EMBL" id="JAUQOM010000051">
    <property type="protein sequence ID" value="MDO7837603.1"/>
    <property type="molecule type" value="Genomic_DNA"/>
</dbReference>